<organism evidence="3 4">
    <name type="scientific">Plutella xylostella</name>
    <name type="common">Diamondback moth</name>
    <name type="synonym">Plutella maculipennis</name>
    <dbReference type="NCBI Taxonomy" id="51655"/>
    <lineage>
        <taxon>Eukaryota</taxon>
        <taxon>Metazoa</taxon>
        <taxon>Ecdysozoa</taxon>
        <taxon>Arthropoda</taxon>
        <taxon>Hexapoda</taxon>
        <taxon>Insecta</taxon>
        <taxon>Pterygota</taxon>
        <taxon>Neoptera</taxon>
        <taxon>Endopterygota</taxon>
        <taxon>Lepidoptera</taxon>
        <taxon>Glossata</taxon>
        <taxon>Ditrysia</taxon>
        <taxon>Yponomeutoidea</taxon>
        <taxon>Plutellidae</taxon>
        <taxon>Plutella</taxon>
    </lineage>
</organism>
<evidence type="ECO:0000256" key="1">
    <source>
        <dbReference type="SAM" id="MobiDB-lite"/>
    </source>
</evidence>
<comment type="caution">
    <text evidence="3">The sequence shown here is derived from an EMBL/GenBank/DDBJ whole genome shotgun (WGS) entry which is preliminary data.</text>
</comment>
<dbReference type="PANTHER" id="PTHR36688:SF2">
    <property type="entry name" value="ENDONUCLEASE_EXONUCLEASE_PHOSPHATASE DOMAIN-CONTAINING PROTEIN"/>
    <property type="match status" value="1"/>
</dbReference>
<dbReference type="SUPFAM" id="SSF56219">
    <property type="entry name" value="DNase I-like"/>
    <property type="match status" value="1"/>
</dbReference>
<dbReference type="AlphaFoldDB" id="A0A8S4GAL3"/>
<dbReference type="InterPro" id="IPR052560">
    <property type="entry name" value="RdDP_mobile_element"/>
</dbReference>
<evidence type="ECO:0000313" key="4">
    <source>
        <dbReference type="Proteomes" id="UP000653454"/>
    </source>
</evidence>
<reference evidence="3" key="1">
    <citation type="submission" date="2020-11" db="EMBL/GenBank/DDBJ databases">
        <authorList>
            <person name="Whiteford S."/>
        </authorList>
    </citation>
    <scope>NUCLEOTIDE SEQUENCE</scope>
</reference>
<dbReference type="Pfam" id="PF25298">
    <property type="entry name" value="Baculo_FP_2nd"/>
    <property type="match status" value="1"/>
</dbReference>
<feature type="domain" description="Reverse transcriptase" evidence="2">
    <location>
        <begin position="745"/>
        <end position="1012"/>
    </location>
</feature>
<dbReference type="PANTHER" id="PTHR36688">
    <property type="entry name" value="ENDO/EXONUCLEASE/PHOSPHATASE DOMAIN-CONTAINING PROTEIN"/>
    <property type="match status" value="1"/>
</dbReference>
<dbReference type="Pfam" id="PF00078">
    <property type="entry name" value="RVT_1"/>
    <property type="match status" value="1"/>
</dbReference>
<sequence>MDKFLTRSLSNSSLNSKRPADEQVDSWRIPKRTALPHGKNRNKPDPSLSTANRYRNLPTDVEDDPASKPFQEASIPVKKPGHIPPIVLEIKQDWTHETIRTLILRYTQKFHLQYRGMNKVAVKCYSTEAHQSVKEGLRNENASYVTYSRKDEKTPKIVIRGLPAFVENEIAGELAVLGFNGAKVTMLKSSRPGKSPCPPFLIQLPAEADFNKFRQIKYLLNCVITMAKYKPNRSLGTQCFRCQGFGHSSRNCNMPIRCVKCVDFHAAGECLKKDRTEPAKCVNCNENHPANYRQCSVRLAYVKRIEQKRAEAKSNSHPVRNFKTVDNIRSWANVAAGEAPLPQQKSLIQDNDAATDEMLNILRIVRNLKNKFTTCTSMVDKVILVLTHLGPRVLLVGDFNANHDHWIKGTNNAHGRMLFSHMLNHDYVIHASSSPTLTHYRADHTPTNPNLALALNINKLSNISAVPALSSNHLPIFFTIGGSPCLKPPKPFFRYDVADWARYRAFIDENLTLTSKVFKTESEIDEAILFFHQTIMKARDLCVPLGVKNDYQEYKLPRYIKKLIREKNNLRRKDLYSLDLNAKRRTRARINVLNTEIQHSIRKHYDRIWNNKLAKVDNPSSDIWRIAKSLRSKPTVIPSLISSDGTVASTVSEQSEMLADSFYANMNLTLSWTDDKVLAKVEQSIAKLDSFNETELELPTRPKHIWKCLRNLKRRKSPGDDNIHNALLKNLSQKAVVYLTKIFNGCLCLNYFPKVWKFAKVIAIKKPGKDEKNPSSYRPISLLPALGKLFESIIYSRLMQVTKHLLKNEQFGFRGCHSTTQQLARVAEHISHNLNLKQSTGMILLDIEKAFDTVWHDGLIHKLIQCDIPLGLVKLIKSYLINREFSVSIGDNTKSTPRLVPAGIPQGSILGPYLFLLYVNDIPIQTRTSLACFADDTASFTSAKDTGLIVDRLQLSLDSLREYFTRWKLKLNEAKTEAIIFSRQRQEPAKLLKIGDHTIPWSKSVRYLGVTLDKRLNWTKHCSTIRNKGVTAMNSLSPILNRRSNLSATSKLRIYKTLVRPCLSYAAPVWSSTCSTNYDALQVIQNKAVKIAFNTPFYTNLRNLHIKIKLPLLREFILRLTRKFYDSNSCHTNSLVSSIGKTNINELPYIDTYGTYRLPHHYAATGLAGRYDKENFVAAGRAMKGLNLSSIGLPGSNTIYINDHLTAQQKQLLGSAKSLAKEKDFQFIWVSHGKILARRNPASPVIQIKTQNDLTKIN</sequence>
<accession>A0A8S4GAL3</accession>
<dbReference type="InterPro" id="IPR036691">
    <property type="entry name" value="Endo/exonu/phosph_ase_sf"/>
</dbReference>
<dbReference type="InterPro" id="IPR057251">
    <property type="entry name" value="FP_C"/>
</dbReference>
<name>A0A8S4GAL3_PLUXY</name>
<feature type="region of interest" description="Disordered" evidence="1">
    <location>
        <begin position="1"/>
        <end position="69"/>
    </location>
</feature>
<dbReference type="GO" id="GO:0003824">
    <property type="term" value="F:catalytic activity"/>
    <property type="evidence" value="ECO:0007669"/>
    <property type="project" value="InterPro"/>
</dbReference>
<dbReference type="Gene3D" id="3.60.10.10">
    <property type="entry name" value="Endonuclease/exonuclease/phosphatase"/>
    <property type="match status" value="1"/>
</dbReference>
<dbReference type="CDD" id="cd01650">
    <property type="entry name" value="RT_nLTR_like"/>
    <property type="match status" value="1"/>
</dbReference>
<gene>
    <name evidence="3" type="ORF">PLXY2_LOCUS15959</name>
</gene>
<dbReference type="Proteomes" id="UP000653454">
    <property type="component" value="Unassembled WGS sequence"/>
</dbReference>
<dbReference type="InterPro" id="IPR000477">
    <property type="entry name" value="RT_dom"/>
</dbReference>
<evidence type="ECO:0000259" key="2">
    <source>
        <dbReference type="PROSITE" id="PS50878"/>
    </source>
</evidence>
<proteinExistence type="predicted"/>
<keyword evidence="4" id="KW-1185">Reference proteome</keyword>
<dbReference type="Pfam" id="PF14529">
    <property type="entry name" value="Exo_endo_phos_2"/>
    <property type="match status" value="1"/>
</dbReference>
<dbReference type="EMBL" id="CAJHNJ030000395">
    <property type="protein sequence ID" value="CAG9137706.1"/>
    <property type="molecule type" value="Genomic_DNA"/>
</dbReference>
<dbReference type="PROSITE" id="PS50878">
    <property type="entry name" value="RT_POL"/>
    <property type="match status" value="1"/>
</dbReference>
<evidence type="ECO:0000313" key="3">
    <source>
        <dbReference type="EMBL" id="CAG9137706.1"/>
    </source>
</evidence>
<dbReference type="InterPro" id="IPR005135">
    <property type="entry name" value="Endo/exonuclease/phosphatase"/>
</dbReference>
<protein>
    <submittedName>
        <fullName evidence="3">(diamondback moth) hypothetical protein</fullName>
    </submittedName>
</protein>